<feature type="region of interest" description="Disordered" evidence="1">
    <location>
        <begin position="43"/>
        <end position="103"/>
    </location>
</feature>
<reference evidence="3" key="1">
    <citation type="journal article" date="2011" name="PLoS Genet.">
        <title>Genomic analysis of the necrotrophic fungal pathogens Sclerotinia sclerotiorum and Botrytis cinerea.</title>
        <authorList>
            <person name="Amselem J."/>
            <person name="Cuomo C.A."/>
            <person name="van Kan J.A."/>
            <person name="Viaud M."/>
            <person name="Benito E.P."/>
            <person name="Couloux A."/>
            <person name="Coutinho P.M."/>
            <person name="de Vries R.P."/>
            <person name="Dyer P.S."/>
            <person name="Fillinger S."/>
            <person name="Fournier E."/>
            <person name="Gout L."/>
            <person name="Hahn M."/>
            <person name="Kohn L."/>
            <person name="Lapalu N."/>
            <person name="Plummer K.M."/>
            <person name="Pradier J.M."/>
            <person name="Quevillon E."/>
            <person name="Sharon A."/>
            <person name="Simon A."/>
            <person name="ten Have A."/>
            <person name="Tudzynski B."/>
            <person name="Tudzynski P."/>
            <person name="Wincker P."/>
            <person name="Andrew M."/>
            <person name="Anthouard V."/>
            <person name="Beever R.E."/>
            <person name="Beffa R."/>
            <person name="Benoit I."/>
            <person name="Bouzid O."/>
            <person name="Brault B."/>
            <person name="Chen Z."/>
            <person name="Choquer M."/>
            <person name="Collemare J."/>
            <person name="Cotton P."/>
            <person name="Danchin E.G."/>
            <person name="Da Silva C."/>
            <person name="Gautier A."/>
            <person name="Giraud C."/>
            <person name="Giraud T."/>
            <person name="Gonzalez C."/>
            <person name="Grossetete S."/>
            <person name="Guldener U."/>
            <person name="Henrissat B."/>
            <person name="Howlett B.J."/>
            <person name="Kodira C."/>
            <person name="Kretschmer M."/>
            <person name="Lappartient A."/>
            <person name="Leroch M."/>
            <person name="Levis C."/>
            <person name="Mauceli E."/>
            <person name="Neuveglise C."/>
            <person name="Oeser B."/>
            <person name="Pearson M."/>
            <person name="Poulain J."/>
            <person name="Poussereau N."/>
            <person name="Quesneville H."/>
            <person name="Rascle C."/>
            <person name="Schumacher J."/>
            <person name="Segurens B."/>
            <person name="Sexton A."/>
            <person name="Silva E."/>
            <person name="Sirven C."/>
            <person name="Soanes D.M."/>
            <person name="Talbot N.J."/>
            <person name="Templeton M."/>
            <person name="Yandava C."/>
            <person name="Yarden O."/>
            <person name="Zeng Q."/>
            <person name="Rollins J.A."/>
            <person name="Lebrun M.H."/>
            <person name="Dickman M."/>
        </authorList>
    </citation>
    <scope>NUCLEOTIDE SEQUENCE [LARGE SCALE GENOMIC DNA]</scope>
    <source>
        <strain evidence="3">T4</strain>
    </source>
</reference>
<evidence type="ECO:0000256" key="1">
    <source>
        <dbReference type="SAM" id="MobiDB-lite"/>
    </source>
</evidence>
<sequence>MSESKLNILFRIPWANQSLHRIHRTGRRRGIFKECSNGGVEEVEEGKEVHGVRRETESQLGPKLRPKLRPKPKPNAERSVHDYRGKMPAAEATSVGDEDLIDL</sequence>
<evidence type="ECO:0000313" key="3">
    <source>
        <dbReference type="Proteomes" id="UP000008177"/>
    </source>
</evidence>
<protein>
    <submittedName>
        <fullName evidence="2">Uncharacterized protein</fullName>
    </submittedName>
</protein>
<organism evidence="2 3">
    <name type="scientific">Botryotinia fuckeliana (strain T4)</name>
    <name type="common">Noble rot fungus</name>
    <name type="synonym">Botrytis cinerea</name>
    <dbReference type="NCBI Taxonomy" id="999810"/>
    <lineage>
        <taxon>Eukaryota</taxon>
        <taxon>Fungi</taxon>
        <taxon>Dikarya</taxon>
        <taxon>Ascomycota</taxon>
        <taxon>Pezizomycotina</taxon>
        <taxon>Leotiomycetes</taxon>
        <taxon>Helotiales</taxon>
        <taxon>Sclerotiniaceae</taxon>
        <taxon>Botrytis</taxon>
    </lineage>
</organism>
<dbReference type="Proteomes" id="UP000008177">
    <property type="component" value="Unplaced contigs"/>
</dbReference>
<dbReference type="InParanoid" id="G2Y216"/>
<proteinExistence type="predicted"/>
<accession>G2Y216</accession>
<name>G2Y216_BOTF4</name>
<evidence type="ECO:0000313" key="2">
    <source>
        <dbReference type="EMBL" id="CCD46706.1"/>
    </source>
</evidence>
<dbReference type="HOGENOM" id="CLU_2263330_0_0_1"/>
<dbReference type="EMBL" id="FQ790282">
    <property type="protein sequence ID" value="CCD46706.1"/>
    <property type="molecule type" value="Genomic_DNA"/>
</dbReference>
<feature type="compositionally biased region" description="Basic and acidic residues" evidence="1">
    <location>
        <begin position="46"/>
        <end position="57"/>
    </location>
</feature>
<feature type="compositionally biased region" description="Basic and acidic residues" evidence="1">
    <location>
        <begin position="74"/>
        <end position="85"/>
    </location>
</feature>
<gene>
    <name evidence="2" type="ORF">BofuT4_P043170.1</name>
</gene>
<dbReference type="AlphaFoldDB" id="G2Y216"/>